<dbReference type="AlphaFoldDB" id="A0A8H3HUM5"/>
<accession>A0A8H3HUM5</accession>
<evidence type="ECO:0000256" key="4">
    <source>
        <dbReference type="ARBA" id="ARBA00022833"/>
    </source>
</evidence>
<feature type="non-terminal residue" evidence="11">
    <location>
        <position position="1"/>
    </location>
</feature>
<evidence type="ECO:0000256" key="7">
    <source>
        <dbReference type="ARBA" id="ARBA00023242"/>
    </source>
</evidence>
<feature type="compositionally biased region" description="Basic and acidic residues" evidence="9">
    <location>
        <begin position="49"/>
        <end position="60"/>
    </location>
</feature>
<dbReference type="InterPro" id="IPR051061">
    <property type="entry name" value="Zinc_finger_trans_reg"/>
</dbReference>
<sequence>EPTSGRKGHVTPKVPAVADERSQDKPADKKSAPPPAPSSKHVLSQTQSLKEECSAVKVEAEDSIDAQSSPPQKNQVGVLPTISTTTANPPQEDPEDLTPKATAPLSPRVSKKAGLSDEVDSLADILDRTKLEDTKNNSNSGNIRFKSAKNKLLRAIIARIKTGGLKVPGTSAEPEPGTPYSKDEYDLHYFLASSGVYCYDDYRSVWSEDGALVNDGSLNHEIDIDWDDDLLPPSFYVDFTPYWCGSDGLFCQDTDGAYYAIPIHTVHRGKQLSQPMQSPAPNTSPLTQQNTVTQTTCDPDLLLLRTPPVDKSHSSPAIASSGVPLDEHDPYPDFFGITSVHSTNHDCSTHGMVKTKPPLSKPVLNKKYCFDTSRGVYYYDDNRKLYTADDTLVYDGSSIFRAYDSHIPHFEIDGISYRFGQTGLSYQDTDGSFRRVDTYDLSLMDQPSTYQDDVIVIQPDSDFTSPYCGPSLAFDETTDVDAPTKYKIEAPSPEPHSNSLYKGLQGGQHPWSPSESQADSPIVGTTTSDDLSPRAPSLFLVTQPGYIQRTRKRGTKDHLVCPECGKECRRPVALKEHRRTHLGQKPELCPFPSCNTGFATKSNMRRHFLTHRAGTLEEYISSGLLLFDTIVQGLNRSENSTPPS</sequence>
<dbReference type="PROSITE" id="PS00028">
    <property type="entry name" value="ZINC_FINGER_C2H2_1"/>
    <property type="match status" value="2"/>
</dbReference>
<evidence type="ECO:0000256" key="1">
    <source>
        <dbReference type="ARBA" id="ARBA00004123"/>
    </source>
</evidence>
<keyword evidence="3 8" id="KW-0863">Zinc-finger</keyword>
<feature type="compositionally biased region" description="Polar residues" evidence="9">
    <location>
        <begin position="511"/>
        <end position="530"/>
    </location>
</feature>
<dbReference type="GO" id="GO:0006357">
    <property type="term" value="P:regulation of transcription by RNA polymerase II"/>
    <property type="evidence" value="ECO:0007669"/>
    <property type="project" value="TreeGrafter"/>
</dbReference>
<dbReference type="EMBL" id="CAJNJQ010001309">
    <property type="protein sequence ID" value="CAE7132097.1"/>
    <property type="molecule type" value="Genomic_DNA"/>
</dbReference>
<name>A0A8H3HUM5_9AGAM</name>
<proteinExistence type="predicted"/>
<protein>
    <recommendedName>
        <fullName evidence="10">C2H2-type domain-containing protein</fullName>
    </recommendedName>
</protein>
<feature type="region of interest" description="Disordered" evidence="9">
    <location>
        <begin position="487"/>
        <end position="535"/>
    </location>
</feature>
<keyword evidence="5" id="KW-0805">Transcription regulation</keyword>
<dbReference type="GO" id="GO:0005634">
    <property type="term" value="C:nucleus"/>
    <property type="evidence" value="ECO:0007669"/>
    <property type="project" value="UniProtKB-SubCell"/>
</dbReference>
<feature type="compositionally biased region" description="Basic and acidic residues" evidence="9">
    <location>
        <begin position="18"/>
        <end position="31"/>
    </location>
</feature>
<keyword evidence="6" id="KW-0804">Transcription</keyword>
<comment type="subcellular location">
    <subcellularLocation>
        <location evidence="1">Nucleus</location>
    </subcellularLocation>
</comment>
<feature type="region of interest" description="Disordered" evidence="9">
    <location>
        <begin position="271"/>
        <end position="291"/>
    </location>
</feature>
<reference evidence="11" key="1">
    <citation type="submission" date="2021-01" db="EMBL/GenBank/DDBJ databases">
        <authorList>
            <person name="Kaushik A."/>
        </authorList>
    </citation>
    <scope>NUCLEOTIDE SEQUENCE</scope>
    <source>
        <strain evidence="11">AG5</strain>
    </source>
</reference>
<dbReference type="InterPro" id="IPR013087">
    <property type="entry name" value="Znf_C2H2_type"/>
</dbReference>
<evidence type="ECO:0000256" key="8">
    <source>
        <dbReference type="PROSITE-ProRule" id="PRU00042"/>
    </source>
</evidence>
<dbReference type="Proteomes" id="UP000663827">
    <property type="component" value="Unassembled WGS sequence"/>
</dbReference>
<dbReference type="Gene3D" id="3.30.160.60">
    <property type="entry name" value="Classic Zinc Finger"/>
    <property type="match status" value="2"/>
</dbReference>
<dbReference type="Pfam" id="PF00096">
    <property type="entry name" value="zf-C2H2"/>
    <property type="match status" value="1"/>
</dbReference>
<evidence type="ECO:0000313" key="12">
    <source>
        <dbReference type="Proteomes" id="UP000663827"/>
    </source>
</evidence>
<evidence type="ECO:0000256" key="3">
    <source>
        <dbReference type="ARBA" id="ARBA00022771"/>
    </source>
</evidence>
<dbReference type="SUPFAM" id="SSF57667">
    <property type="entry name" value="beta-beta-alpha zinc fingers"/>
    <property type="match status" value="1"/>
</dbReference>
<evidence type="ECO:0000256" key="9">
    <source>
        <dbReference type="SAM" id="MobiDB-lite"/>
    </source>
</evidence>
<keyword evidence="2" id="KW-0479">Metal-binding</keyword>
<evidence type="ECO:0000256" key="5">
    <source>
        <dbReference type="ARBA" id="ARBA00023015"/>
    </source>
</evidence>
<gene>
    <name evidence="11" type="ORF">RDB_LOCUS65446</name>
</gene>
<comment type="caution">
    <text evidence="11">The sequence shown here is derived from an EMBL/GenBank/DDBJ whole genome shotgun (WGS) entry which is preliminary data.</text>
</comment>
<evidence type="ECO:0000256" key="6">
    <source>
        <dbReference type="ARBA" id="ARBA00023163"/>
    </source>
</evidence>
<dbReference type="PANTHER" id="PTHR46179:SF13">
    <property type="entry name" value="C2H2-TYPE DOMAIN-CONTAINING PROTEIN"/>
    <property type="match status" value="1"/>
</dbReference>
<evidence type="ECO:0000313" key="11">
    <source>
        <dbReference type="EMBL" id="CAE7132097.1"/>
    </source>
</evidence>
<keyword evidence="7" id="KW-0539">Nucleus</keyword>
<dbReference type="GO" id="GO:0008270">
    <property type="term" value="F:zinc ion binding"/>
    <property type="evidence" value="ECO:0007669"/>
    <property type="project" value="UniProtKB-KW"/>
</dbReference>
<dbReference type="PANTHER" id="PTHR46179">
    <property type="entry name" value="ZINC FINGER PROTEIN"/>
    <property type="match status" value="1"/>
</dbReference>
<feature type="compositionally biased region" description="Polar residues" evidence="9">
    <location>
        <begin position="65"/>
        <end position="89"/>
    </location>
</feature>
<dbReference type="InterPro" id="IPR036236">
    <property type="entry name" value="Znf_C2H2_sf"/>
</dbReference>
<dbReference type="PROSITE" id="PS50157">
    <property type="entry name" value="ZINC_FINGER_C2H2_2"/>
    <property type="match status" value="1"/>
</dbReference>
<feature type="region of interest" description="Disordered" evidence="9">
    <location>
        <begin position="1"/>
        <end position="114"/>
    </location>
</feature>
<evidence type="ECO:0000256" key="2">
    <source>
        <dbReference type="ARBA" id="ARBA00022723"/>
    </source>
</evidence>
<dbReference type="SMART" id="SM00355">
    <property type="entry name" value="ZnF_C2H2"/>
    <property type="match status" value="2"/>
</dbReference>
<keyword evidence="4" id="KW-0862">Zinc</keyword>
<feature type="compositionally biased region" description="Basic residues" evidence="9">
    <location>
        <begin position="1"/>
        <end position="10"/>
    </location>
</feature>
<evidence type="ECO:0000259" key="10">
    <source>
        <dbReference type="PROSITE" id="PS50157"/>
    </source>
</evidence>
<organism evidence="11 12">
    <name type="scientific">Rhizoctonia solani</name>
    <dbReference type="NCBI Taxonomy" id="456999"/>
    <lineage>
        <taxon>Eukaryota</taxon>
        <taxon>Fungi</taxon>
        <taxon>Dikarya</taxon>
        <taxon>Basidiomycota</taxon>
        <taxon>Agaricomycotina</taxon>
        <taxon>Agaricomycetes</taxon>
        <taxon>Cantharellales</taxon>
        <taxon>Ceratobasidiaceae</taxon>
        <taxon>Rhizoctonia</taxon>
    </lineage>
</organism>
<feature type="domain" description="C2H2-type" evidence="10">
    <location>
        <begin position="559"/>
        <end position="586"/>
    </location>
</feature>